<proteinExistence type="predicted"/>
<sequence>MIVKNLLDDESTIGLSVDLALAIILLAIIVTLVSEFVPRTLHYCNYSWLMASSDEITTFNPLGNYEWPVRPAEESLRRMAGDLWRTFRRKNEPDPFISDESLRWTNRSRLNEIAAPPACGPVLSELQATFAEWIADQEPSHWLQLVVLPPCDQNDIVRSWALVNDHVILEPPARDSILDPESEFELPEIRGDGVIVVPRLEHWFLRHHNGLREVRTLLHQLSRLQRHCVIGCNSWAWGFLSKVANADSVFPCGLTFEAFHAARLRRWFSELASEGEDRGRTFRSSIDGKDVFAASDQKETPSDFFFQLAARSFGIPWVAWHLWRRSIRLGPDQDQGAEPMFADEETLWIAALEDFKMPKQDVDSALLLLQALLIHDTLTAEQIDLVVPLGGVGVLASLVRAGFVLRQDQQYACAPAAYHVIRTQLDAAGFPMDQL</sequence>
<feature type="transmembrane region" description="Helical" evidence="1">
    <location>
        <begin position="12"/>
        <end position="33"/>
    </location>
</feature>
<protein>
    <submittedName>
        <fullName evidence="2">Uncharacterized protein</fullName>
    </submittedName>
</protein>
<evidence type="ECO:0000313" key="2">
    <source>
        <dbReference type="EMBL" id="TWU58249.1"/>
    </source>
</evidence>
<dbReference type="AlphaFoldDB" id="A0A5C6FF45"/>
<evidence type="ECO:0000256" key="1">
    <source>
        <dbReference type="SAM" id="Phobius"/>
    </source>
</evidence>
<comment type="caution">
    <text evidence="2">The sequence shown here is derived from an EMBL/GenBank/DDBJ whole genome shotgun (WGS) entry which is preliminary data.</text>
</comment>
<keyword evidence="1" id="KW-0812">Transmembrane</keyword>
<dbReference type="EMBL" id="SJPX01000001">
    <property type="protein sequence ID" value="TWU58249.1"/>
    <property type="molecule type" value="Genomic_DNA"/>
</dbReference>
<evidence type="ECO:0000313" key="3">
    <source>
        <dbReference type="Proteomes" id="UP000317977"/>
    </source>
</evidence>
<keyword evidence="3" id="KW-1185">Reference proteome</keyword>
<name>A0A5C6FF45_9BACT</name>
<dbReference type="Proteomes" id="UP000317977">
    <property type="component" value="Unassembled WGS sequence"/>
</dbReference>
<accession>A0A5C6FF45</accession>
<organism evidence="2 3">
    <name type="scientific">Rubripirellula reticaptiva</name>
    <dbReference type="NCBI Taxonomy" id="2528013"/>
    <lineage>
        <taxon>Bacteria</taxon>
        <taxon>Pseudomonadati</taxon>
        <taxon>Planctomycetota</taxon>
        <taxon>Planctomycetia</taxon>
        <taxon>Pirellulales</taxon>
        <taxon>Pirellulaceae</taxon>
        <taxon>Rubripirellula</taxon>
    </lineage>
</organism>
<keyword evidence="1" id="KW-0472">Membrane</keyword>
<keyword evidence="1" id="KW-1133">Transmembrane helix</keyword>
<reference evidence="2 3" key="1">
    <citation type="submission" date="2019-02" db="EMBL/GenBank/DDBJ databases">
        <title>Deep-cultivation of Planctomycetes and their phenomic and genomic characterization uncovers novel biology.</title>
        <authorList>
            <person name="Wiegand S."/>
            <person name="Jogler M."/>
            <person name="Boedeker C."/>
            <person name="Pinto D."/>
            <person name="Vollmers J."/>
            <person name="Rivas-Marin E."/>
            <person name="Kohn T."/>
            <person name="Peeters S.H."/>
            <person name="Heuer A."/>
            <person name="Rast P."/>
            <person name="Oberbeckmann S."/>
            <person name="Bunk B."/>
            <person name="Jeske O."/>
            <person name="Meyerdierks A."/>
            <person name="Storesund J.E."/>
            <person name="Kallscheuer N."/>
            <person name="Luecker S."/>
            <person name="Lage O.M."/>
            <person name="Pohl T."/>
            <person name="Merkel B.J."/>
            <person name="Hornburger P."/>
            <person name="Mueller R.-W."/>
            <person name="Bruemmer F."/>
            <person name="Labrenz M."/>
            <person name="Spormann A.M."/>
            <person name="Op Den Camp H."/>
            <person name="Overmann J."/>
            <person name="Amann R."/>
            <person name="Jetten M.S.M."/>
            <person name="Mascher T."/>
            <person name="Medema M.H."/>
            <person name="Devos D.P."/>
            <person name="Kaster A.-K."/>
            <person name="Ovreas L."/>
            <person name="Rohde M."/>
            <person name="Galperin M.Y."/>
            <person name="Jogler C."/>
        </authorList>
    </citation>
    <scope>NUCLEOTIDE SEQUENCE [LARGE SCALE GENOMIC DNA]</scope>
    <source>
        <strain evidence="2 3">Poly59</strain>
    </source>
</reference>
<gene>
    <name evidence="2" type="ORF">Poly59_11600</name>
</gene>